<gene>
    <name evidence="3" type="ORF">PCON_12615</name>
</gene>
<feature type="signal peptide" evidence="2">
    <location>
        <begin position="1"/>
        <end position="19"/>
    </location>
</feature>
<keyword evidence="4" id="KW-1185">Reference proteome</keyword>
<name>U4L851_PYROM</name>
<keyword evidence="2" id="KW-0732">Signal</keyword>
<proteinExistence type="predicted"/>
<evidence type="ECO:0000313" key="4">
    <source>
        <dbReference type="Proteomes" id="UP000018144"/>
    </source>
</evidence>
<reference evidence="3 4" key="1">
    <citation type="journal article" date="2013" name="PLoS Genet.">
        <title>The genome and development-dependent transcriptomes of Pyronema confluens: a window into fungal evolution.</title>
        <authorList>
            <person name="Traeger S."/>
            <person name="Altegoer F."/>
            <person name="Freitag M."/>
            <person name="Gabaldon T."/>
            <person name="Kempken F."/>
            <person name="Kumar A."/>
            <person name="Marcet-Houben M."/>
            <person name="Poggeler S."/>
            <person name="Stajich J.E."/>
            <person name="Nowrousian M."/>
        </authorList>
    </citation>
    <scope>NUCLEOTIDE SEQUENCE [LARGE SCALE GENOMIC DNA]</scope>
    <source>
        <strain evidence="4">CBS 100304</strain>
        <tissue evidence="3">Vegetative mycelium</tissue>
    </source>
</reference>
<feature type="region of interest" description="Disordered" evidence="1">
    <location>
        <begin position="22"/>
        <end position="42"/>
    </location>
</feature>
<evidence type="ECO:0000256" key="1">
    <source>
        <dbReference type="SAM" id="MobiDB-lite"/>
    </source>
</evidence>
<evidence type="ECO:0000313" key="3">
    <source>
        <dbReference type="EMBL" id="CCX13022.1"/>
    </source>
</evidence>
<dbReference type="OrthoDB" id="10465640at2759"/>
<organism evidence="3 4">
    <name type="scientific">Pyronema omphalodes (strain CBS 100304)</name>
    <name type="common">Pyronema confluens</name>
    <dbReference type="NCBI Taxonomy" id="1076935"/>
    <lineage>
        <taxon>Eukaryota</taxon>
        <taxon>Fungi</taxon>
        <taxon>Dikarya</taxon>
        <taxon>Ascomycota</taxon>
        <taxon>Pezizomycotina</taxon>
        <taxon>Pezizomycetes</taxon>
        <taxon>Pezizales</taxon>
        <taxon>Pyronemataceae</taxon>
        <taxon>Pyronema</taxon>
    </lineage>
</organism>
<evidence type="ECO:0000256" key="2">
    <source>
        <dbReference type="SAM" id="SignalP"/>
    </source>
</evidence>
<dbReference type="AlphaFoldDB" id="U4L851"/>
<feature type="chain" id="PRO_5004651133" evidence="2">
    <location>
        <begin position="20"/>
        <end position="74"/>
    </location>
</feature>
<dbReference type="Proteomes" id="UP000018144">
    <property type="component" value="Unassembled WGS sequence"/>
</dbReference>
<sequence length="74" mass="7351">MKFSASLLVSFGFIATALANPTLDTRDPKKGKHGGGSDDNSNAFASSSSSFAMPTGAPKMGAVLGAAVAAVAYL</sequence>
<dbReference type="EMBL" id="HF935761">
    <property type="protein sequence ID" value="CCX13022.1"/>
    <property type="molecule type" value="Genomic_DNA"/>
</dbReference>
<accession>U4L851</accession>
<protein>
    <submittedName>
        <fullName evidence="3">Uncharacterized protein</fullName>
    </submittedName>
</protein>